<dbReference type="GO" id="GO:0030288">
    <property type="term" value="C:outer membrane-bounded periplasmic space"/>
    <property type="evidence" value="ECO:0007669"/>
    <property type="project" value="TreeGrafter"/>
</dbReference>
<dbReference type="GO" id="GO:0015679">
    <property type="term" value="P:plasma membrane copper ion transport"/>
    <property type="evidence" value="ECO:0007669"/>
    <property type="project" value="TreeGrafter"/>
</dbReference>
<protein>
    <submittedName>
        <fullName evidence="8">Efflux RND transporter periplasmic adaptor subunit</fullName>
    </submittedName>
</protein>
<dbReference type="Pfam" id="PF25975">
    <property type="entry name" value="CzcB_C"/>
    <property type="match status" value="1"/>
</dbReference>
<evidence type="ECO:0000256" key="4">
    <source>
        <dbReference type="ARBA" id="ARBA00023065"/>
    </source>
</evidence>
<feature type="domain" description="CusB-like beta-barrel" evidence="6">
    <location>
        <begin position="273"/>
        <end position="348"/>
    </location>
</feature>
<evidence type="ECO:0000256" key="2">
    <source>
        <dbReference type="ARBA" id="ARBA00022448"/>
    </source>
</evidence>
<dbReference type="RefSeq" id="WP_168105643.1">
    <property type="nucleotide sequence ID" value="NZ_VTOX01000001.1"/>
</dbReference>
<dbReference type="InterPro" id="IPR006143">
    <property type="entry name" value="RND_pump_MFP"/>
</dbReference>
<keyword evidence="3" id="KW-0732">Signal</keyword>
<dbReference type="InterPro" id="IPR051909">
    <property type="entry name" value="MFP_Cation_Efflux"/>
</dbReference>
<comment type="caution">
    <text evidence="8">The sequence shown here is derived from an EMBL/GenBank/DDBJ whole genome shotgun (WGS) entry which is preliminary data.</text>
</comment>
<dbReference type="InterPro" id="IPR058649">
    <property type="entry name" value="CzcB_C"/>
</dbReference>
<gene>
    <name evidence="8" type="ORF">RAMLITH_01900</name>
</gene>
<dbReference type="FunFam" id="2.40.30.170:FF:000010">
    <property type="entry name" value="Efflux RND transporter periplasmic adaptor subunit"/>
    <property type="match status" value="1"/>
</dbReference>
<dbReference type="NCBIfam" id="TIGR01730">
    <property type="entry name" value="RND_mfp"/>
    <property type="match status" value="1"/>
</dbReference>
<dbReference type="Gene3D" id="2.40.30.170">
    <property type="match status" value="1"/>
</dbReference>
<dbReference type="InterPro" id="IPR058790">
    <property type="entry name" value="BSH_CusB"/>
</dbReference>
<dbReference type="InterPro" id="IPR042230">
    <property type="entry name" value="CusF_sf"/>
</dbReference>
<comment type="similarity">
    <text evidence="1">Belongs to the membrane fusion protein (MFP) (TC 8.A.1) family.</text>
</comment>
<evidence type="ECO:0000313" key="8">
    <source>
        <dbReference type="EMBL" id="NKE64561.1"/>
    </source>
</evidence>
<evidence type="ECO:0000313" key="9">
    <source>
        <dbReference type="Proteomes" id="UP000521868"/>
    </source>
</evidence>
<reference evidence="8 9" key="1">
    <citation type="journal article" date="2020" name="Nature">
        <title>Bacterial chemolithoautotrophy via manganese oxidation.</title>
        <authorList>
            <person name="Yu H."/>
            <person name="Leadbetter J.R."/>
        </authorList>
    </citation>
    <scope>NUCLEOTIDE SEQUENCE [LARGE SCALE GENOMIC DNA]</scope>
    <source>
        <strain evidence="8 9">RBP-1</strain>
    </source>
</reference>
<dbReference type="GO" id="GO:0016020">
    <property type="term" value="C:membrane"/>
    <property type="evidence" value="ECO:0007669"/>
    <property type="project" value="InterPro"/>
</dbReference>
<dbReference type="GO" id="GO:0060003">
    <property type="term" value="P:copper ion export"/>
    <property type="evidence" value="ECO:0007669"/>
    <property type="project" value="TreeGrafter"/>
</dbReference>
<dbReference type="Pfam" id="PF25919">
    <property type="entry name" value="BSH_CusB"/>
    <property type="match status" value="1"/>
</dbReference>
<dbReference type="Pfam" id="PF11604">
    <property type="entry name" value="CusF_Ec"/>
    <property type="match status" value="1"/>
</dbReference>
<accession>A0A7X6DCF3</accession>
<evidence type="ECO:0000259" key="7">
    <source>
        <dbReference type="Pfam" id="PF25975"/>
    </source>
</evidence>
<dbReference type="InterPro" id="IPR021647">
    <property type="entry name" value="CusF_Ec"/>
</dbReference>
<keyword evidence="4" id="KW-0406">Ion transport</keyword>
<evidence type="ECO:0000256" key="3">
    <source>
        <dbReference type="ARBA" id="ARBA00022729"/>
    </source>
</evidence>
<dbReference type="Gene3D" id="2.40.50.100">
    <property type="match status" value="1"/>
</dbReference>
<dbReference type="Gene3D" id="2.40.50.320">
    <property type="entry name" value="Copper binding periplasmic protein CusF"/>
    <property type="match status" value="1"/>
</dbReference>
<name>A0A7X6DCF3_9BURK</name>
<dbReference type="GO" id="GO:0046914">
    <property type="term" value="F:transition metal ion binding"/>
    <property type="evidence" value="ECO:0007669"/>
    <property type="project" value="TreeGrafter"/>
</dbReference>
<feature type="domain" description="CzcB-like C-terminal circularly permuted SH3-like" evidence="7">
    <location>
        <begin position="356"/>
        <end position="416"/>
    </location>
</feature>
<sequence>MKASNVIVTLVVLGAAGAGGYWLGGQKHGGSAGTVAATAPAGSAAAAVPPKARKVLYYRNPMGLPDTSPTPKKDQMGMDYIPVYEGEDEGAGNAGAAGQIRISTEKIQKLGVRTEAATLRALGRTVRAAGRVEPDERRIHVISPKFEGYVERLHVNVTGQPVAKGQPLFEVYSPELVSAQREYAIAAQGVQAMASAASEAQSGMKQLAESSLARLRNWDLSAEQVAALVKTGEARRTVTFRSPVSGIVTEKKAVQGMRFMPGEMLYQVTDLSSVWVIADVFEQDIGLVRNGSQATVQINAYPDRTFRGRITYVYPTMKADTRTVPVRVELANPGHLLKPAMFTQVEVQVGGKTPVIAVPDSAVIDSGTRQIVLVQAGEGRFEPREIKLGARSENYVEVRKGVKEGERVVVAANFLIDAESNLKAAIGGLASAAPAVASPAPSAQGPVGHRGEGSVDSVDLRSGTVSLNHGAIASLKWPAMTMEFKAANPSLLKDLRPGTSVSFEFVERQPGEWVVTSIAPAAAKSRPAQ</sequence>
<dbReference type="Proteomes" id="UP000521868">
    <property type="component" value="Unassembled WGS sequence"/>
</dbReference>
<proteinExistence type="inferred from homology"/>
<dbReference type="SUPFAM" id="SSF111369">
    <property type="entry name" value="HlyD-like secretion proteins"/>
    <property type="match status" value="1"/>
</dbReference>
<feature type="domain" description="CusB-like barrel-sandwich hybrid" evidence="5">
    <location>
        <begin position="140"/>
        <end position="268"/>
    </location>
</feature>
<dbReference type="EMBL" id="VTOX01000001">
    <property type="protein sequence ID" value="NKE64561.1"/>
    <property type="molecule type" value="Genomic_DNA"/>
</dbReference>
<keyword evidence="2" id="KW-0813">Transport</keyword>
<dbReference type="PANTHER" id="PTHR30097">
    <property type="entry name" value="CATION EFFLUX SYSTEM PROTEIN CUSB"/>
    <property type="match status" value="1"/>
</dbReference>
<dbReference type="FunFam" id="2.40.420.20:FF:000003">
    <property type="entry name" value="Cation efflux system protein cusB"/>
    <property type="match status" value="1"/>
</dbReference>
<dbReference type="GO" id="GO:0022857">
    <property type="term" value="F:transmembrane transporter activity"/>
    <property type="evidence" value="ECO:0007669"/>
    <property type="project" value="InterPro"/>
</dbReference>
<dbReference type="InterPro" id="IPR058792">
    <property type="entry name" value="Beta-barrel_RND_2"/>
</dbReference>
<dbReference type="AlphaFoldDB" id="A0A7X6DCF3"/>
<evidence type="ECO:0000256" key="1">
    <source>
        <dbReference type="ARBA" id="ARBA00009477"/>
    </source>
</evidence>
<evidence type="ECO:0000259" key="5">
    <source>
        <dbReference type="Pfam" id="PF25919"/>
    </source>
</evidence>
<organism evidence="8 9">
    <name type="scientific">Ramlibacter lithotrophicus</name>
    <dbReference type="NCBI Taxonomy" id="2606681"/>
    <lineage>
        <taxon>Bacteria</taxon>
        <taxon>Pseudomonadati</taxon>
        <taxon>Pseudomonadota</taxon>
        <taxon>Betaproteobacteria</taxon>
        <taxon>Burkholderiales</taxon>
        <taxon>Comamonadaceae</taxon>
        <taxon>Ramlibacter</taxon>
    </lineage>
</organism>
<dbReference type="PANTHER" id="PTHR30097:SF15">
    <property type="entry name" value="CATION EFFLUX SYSTEM PROTEIN CUSB"/>
    <property type="match status" value="1"/>
</dbReference>
<keyword evidence="9" id="KW-1185">Reference proteome</keyword>
<dbReference type="Pfam" id="PF25954">
    <property type="entry name" value="Beta-barrel_RND_2"/>
    <property type="match status" value="1"/>
</dbReference>
<dbReference type="Gene3D" id="2.40.420.20">
    <property type="match status" value="1"/>
</dbReference>
<evidence type="ECO:0000259" key="6">
    <source>
        <dbReference type="Pfam" id="PF25954"/>
    </source>
</evidence>